<dbReference type="RefSeq" id="WP_009196599.1">
    <property type="nucleotide sequence ID" value="NZ_AODQ01000098.1"/>
</dbReference>
<keyword evidence="8" id="KW-1185">Reference proteome</keyword>
<dbReference type="EMBL" id="AODQ01000098">
    <property type="protein sequence ID" value="EMR01669.1"/>
    <property type="molecule type" value="Genomic_DNA"/>
</dbReference>
<proteinExistence type="predicted"/>
<dbReference type="OrthoDB" id="7794186at2"/>
<comment type="caution">
    <text evidence="7">The sequence shown here is derived from an EMBL/GenBank/DDBJ whole genome shotgun (WGS) entry which is preliminary data.</text>
</comment>
<feature type="domain" description="PKD" evidence="6">
    <location>
        <begin position="997"/>
        <end position="1050"/>
    </location>
</feature>
<keyword evidence="5" id="KW-0472">Membrane</keyword>
<evidence type="ECO:0000256" key="1">
    <source>
        <dbReference type="ARBA" id="ARBA00004141"/>
    </source>
</evidence>
<keyword evidence="4" id="KW-1133">Transmembrane helix</keyword>
<dbReference type="STRING" id="1279009.ADICEAN_03216"/>
<feature type="domain" description="PKD" evidence="6">
    <location>
        <begin position="1556"/>
        <end position="1611"/>
    </location>
</feature>
<dbReference type="InterPro" id="IPR013783">
    <property type="entry name" value="Ig-like_fold"/>
</dbReference>
<reference evidence="7 8" key="1">
    <citation type="journal article" date="2013" name="Genome Announc.">
        <title>Draft Genome Sequence of Cesiribacter andamanensis Strain AMV16T, Isolated from a Soil Sample from a Mud Volcano in the Andaman Islands, India.</title>
        <authorList>
            <person name="Shivaji S."/>
            <person name="Ara S."/>
            <person name="Begum Z."/>
            <person name="Srinivas T.N."/>
            <person name="Singh A."/>
            <person name="Kumar Pinnaka A."/>
        </authorList>
    </citation>
    <scope>NUCLEOTIDE SEQUENCE [LARGE SCALE GENOMIC DNA]</scope>
    <source>
        <strain evidence="7 8">AMV16</strain>
    </source>
</reference>
<organism evidence="7 8">
    <name type="scientific">Cesiribacter andamanensis AMV16</name>
    <dbReference type="NCBI Taxonomy" id="1279009"/>
    <lineage>
        <taxon>Bacteria</taxon>
        <taxon>Pseudomonadati</taxon>
        <taxon>Bacteroidota</taxon>
        <taxon>Cytophagia</taxon>
        <taxon>Cytophagales</taxon>
        <taxon>Cesiribacteraceae</taxon>
        <taxon>Cesiribacter</taxon>
    </lineage>
</organism>
<gene>
    <name evidence="7" type="ORF">ADICEAN_03216</name>
</gene>
<dbReference type="InterPro" id="IPR022409">
    <property type="entry name" value="PKD/Chitinase_dom"/>
</dbReference>
<keyword evidence="3" id="KW-0677">Repeat</keyword>
<protein>
    <submittedName>
        <fullName evidence="7">PKD domain protein</fullName>
    </submittedName>
</protein>
<accession>M7NT58</accession>
<dbReference type="PANTHER" id="PTHR46730:SF1">
    <property type="entry name" value="PLAT DOMAIN-CONTAINING PROTEIN"/>
    <property type="match status" value="1"/>
</dbReference>
<dbReference type="Pfam" id="PF18911">
    <property type="entry name" value="PKD_4"/>
    <property type="match status" value="4"/>
</dbReference>
<feature type="domain" description="PKD" evidence="6">
    <location>
        <begin position="833"/>
        <end position="907"/>
    </location>
</feature>
<keyword evidence="2" id="KW-0812">Transmembrane</keyword>
<feature type="domain" description="PKD" evidence="6">
    <location>
        <begin position="1196"/>
        <end position="1232"/>
    </location>
</feature>
<dbReference type="PROSITE" id="PS50093">
    <property type="entry name" value="PKD"/>
    <property type="match status" value="7"/>
</dbReference>
<dbReference type="GO" id="GO:0005886">
    <property type="term" value="C:plasma membrane"/>
    <property type="evidence" value="ECO:0007669"/>
    <property type="project" value="TreeGrafter"/>
</dbReference>
<name>M7NT58_9BACT</name>
<evidence type="ECO:0000256" key="3">
    <source>
        <dbReference type="ARBA" id="ARBA00022737"/>
    </source>
</evidence>
<dbReference type="CDD" id="cd00146">
    <property type="entry name" value="PKD"/>
    <property type="match status" value="7"/>
</dbReference>
<dbReference type="Proteomes" id="UP000011910">
    <property type="component" value="Unassembled WGS sequence"/>
</dbReference>
<comment type="subcellular location">
    <subcellularLocation>
        <location evidence="1">Membrane</location>
        <topology evidence="1">Multi-pass membrane protein</topology>
    </subcellularLocation>
</comment>
<evidence type="ECO:0000259" key="6">
    <source>
        <dbReference type="PROSITE" id="PS50093"/>
    </source>
</evidence>
<dbReference type="InterPro" id="IPR035986">
    <property type="entry name" value="PKD_dom_sf"/>
</dbReference>
<dbReference type="Pfam" id="PF13585">
    <property type="entry name" value="CHU_C"/>
    <property type="match status" value="1"/>
</dbReference>
<sequence length="1715" mass="186973">MRDGDFAPITTTAIIKIIPRPEGTITTKNKDGVVTDSFCPGEKVRLEGQETVEDVVNVRYEWQIYNDATGTELLEAKVAKNYDFPGFPSAGQKLIRLRLRNNDAANACWTVIEKLVNVYAAPSIAPSINGIAGDALQLCWNGGAMATSFDFALFSSNNYKYRISLYKRNSTATAPDSTVFAEQNFNGGASQTATHATSYTKPGMYKVRLLATDRITGCTTQQESTLTITGAPMAAFSAADLCQGQAVTFTETATLSHAIGGDALSSWEWDVDYNGSTFSADYTGSGTISHTYTTAGTYKVALRVSTSSGCTDLLVQDVIVNPVPKAVLGYNYTQPICPGEPVTFTNLSNNASATFPAGISYTLVVSDGTTQSRIPMPDPSLAQAFANTTSALKEYQIWLEAKANAPNGCTQKSETLLVQVKPGAAVGFIAPGYSALDPNCAPLELELLTTQATRDIGADRYIWTITQGASQQQIIKNRGEAEFESLRFTASNTTTGSLSYTVKLVAEKAGQCVAPAQEIYRVNPVPKADFTVVKVAETCDETTYEVQVTNPSGIRSYHWTIFPEPENVASVQYDDRFQIVYKRPAVTAPAYGVDLQLITENFFDCSSPAKTASLQVSPQVLDDVKVVIVSTYDSGCSPLEVEFENQTGAAPAGTQYALIMRHGSKPEQEVQPLSGSLASRFSLRFTEEGNYQLWLRATAPDGCVRYQTVPAQVVVYPNARPWFSVDKTSGCAPLTVSLNKANITGTQRTWTVTDLSSMQPVYGPAFFDPASTDNFSYIELGNSTTLDKQYRITLQTKTAQGCAADSSIIITVAPQPHALFEVTGGTTLCEPYTITVKNTSVNASGTEYTWEWGDGTSTVSSNAMLTKTYTNTSYTTALTYPVRLTAKTASGCTSSHVVQVVVAPRVLADFEADRLAGCAPLQVNFTNRSRGNTGAASGWFIRQPGAADFEAVSGDLTNYTFANEGSSTLTYEVRYVAANAEGCTDMLSRQITVYPQVSLQISADKVQGCGPLQVTFTNQAPQTGMRYTWQWGDGSANTITTTETSLQHSFENTSLSAQRTYTVRVLAENLSTGCSTTATQEITVYPQIRADVVPSVTQGCSPLQLGFQNATDNATTHYWQVRRKDTGADVYTAATRIPEIPPLTNTGSTTLVYEVIYRAGTAQGCTSQQRFDISVFPEVAARFSMDVTAPACGPVQVSFTNTQLQQGVTYTWQWGDGSPSVVSSDAQLTHTFYNELTDRIRYYEVTLTAEDAVTGCRSVSRQLVTVNPAVAVQVTPDKEIICAPDEVRFANRSQNVSSHRWWYRLQGTTDRLEERSTAEVAYQFTNSTNAVQVYEVVYEGTSSTNCSKTSISTITVYPQLSPLFSLDNNQPNLPEAIVTITNTTPHAEAWTHSWNFGDGTSSTEVYPGSKQYTAYGTYLITLTISNGRCTATYTQEVRVGDTSPIVEFEPVPVAGCAPLEVSFVNQSQFTDPLSYLWNFGDGTQSREANPTHTYYRPGVYEVSLTASNSTGETKTVTQKMVTVYEVPQANFDVWDRVVRVPSEPVRVANYSVGADSYLWDFGDGTTYTDASPVHYYTQPGIYDITLIARNQWGCADTLILNQVVSAQAGGEIRFPNAFTPDPSGPASGYLDPENRDEWNKNDVFLPYMTGGVKSFNMKIYNRWGELLFESNEKNKGWNGYYKGQLCKADVYAFKVLVEFSDGQSLQKIGDITLIR</sequence>
<dbReference type="SMART" id="SM00089">
    <property type="entry name" value="PKD"/>
    <property type="match status" value="7"/>
</dbReference>
<dbReference type="GO" id="GO:0005261">
    <property type="term" value="F:monoatomic cation channel activity"/>
    <property type="evidence" value="ECO:0007669"/>
    <property type="project" value="TreeGrafter"/>
</dbReference>
<dbReference type="SUPFAM" id="SSF49299">
    <property type="entry name" value="PKD domain"/>
    <property type="match status" value="8"/>
</dbReference>
<evidence type="ECO:0000313" key="7">
    <source>
        <dbReference type="EMBL" id="EMR01669.1"/>
    </source>
</evidence>
<evidence type="ECO:0000313" key="8">
    <source>
        <dbReference type="Proteomes" id="UP000011910"/>
    </source>
</evidence>
<evidence type="ECO:0000256" key="5">
    <source>
        <dbReference type="ARBA" id="ARBA00023136"/>
    </source>
</evidence>
<feature type="domain" description="PKD" evidence="6">
    <location>
        <begin position="1444"/>
        <end position="1517"/>
    </location>
</feature>
<feature type="domain" description="PKD" evidence="6">
    <location>
        <begin position="1394"/>
        <end position="1439"/>
    </location>
</feature>
<dbReference type="Gene3D" id="2.60.40.10">
    <property type="entry name" value="Immunoglobulins"/>
    <property type="match status" value="8"/>
</dbReference>
<dbReference type="GO" id="GO:0006816">
    <property type="term" value="P:calcium ion transport"/>
    <property type="evidence" value="ECO:0007669"/>
    <property type="project" value="TreeGrafter"/>
</dbReference>
<evidence type="ECO:0000256" key="4">
    <source>
        <dbReference type="ARBA" id="ARBA00022989"/>
    </source>
</evidence>
<evidence type="ECO:0000256" key="2">
    <source>
        <dbReference type="ARBA" id="ARBA00022692"/>
    </source>
</evidence>
<dbReference type="InterPro" id="IPR000601">
    <property type="entry name" value="PKD_dom"/>
</dbReference>
<dbReference type="eggNOG" id="COG3291">
    <property type="taxonomic scope" value="Bacteria"/>
</dbReference>
<dbReference type="PANTHER" id="PTHR46730">
    <property type="entry name" value="POLYCYSTIN-1"/>
    <property type="match status" value="1"/>
</dbReference>
<feature type="domain" description="PKD" evidence="6">
    <location>
        <begin position="251"/>
        <end position="309"/>
    </location>
</feature>